<feature type="transmembrane region" description="Helical" evidence="8">
    <location>
        <begin position="98"/>
        <end position="120"/>
    </location>
</feature>
<evidence type="ECO:0000256" key="5">
    <source>
        <dbReference type="ARBA" id="ARBA00022692"/>
    </source>
</evidence>
<evidence type="ECO:0000313" key="9">
    <source>
        <dbReference type="EMBL" id="PSJ93447.1"/>
    </source>
</evidence>
<evidence type="ECO:0000256" key="8">
    <source>
        <dbReference type="SAM" id="Phobius"/>
    </source>
</evidence>
<evidence type="ECO:0000256" key="4">
    <source>
        <dbReference type="ARBA" id="ARBA00022475"/>
    </source>
</evidence>
<comment type="similarity">
    <text evidence="2">Belongs to the binding-protein-dependent transport system permease family. FecCD subfamily.</text>
</comment>
<feature type="transmembrane region" description="Helical" evidence="8">
    <location>
        <begin position="320"/>
        <end position="337"/>
    </location>
</feature>
<dbReference type="InterPro" id="IPR037294">
    <property type="entry name" value="ABC_BtuC-like"/>
</dbReference>
<feature type="transmembrane region" description="Helical" evidence="8">
    <location>
        <begin position="159"/>
        <end position="181"/>
    </location>
</feature>
<dbReference type="CDD" id="cd06550">
    <property type="entry name" value="TM_ABC_iron-siderophores_like"/>
    <property type="match status" value="1"/>
</dbReference>
<reference evidence="9 10" key="1">
    <citation type="submission" date="2018-03" db="EMBL/GenBank/DDBJ databases">
        <title>Brevisbacillus phylogenomics.</title>
        <authorList>
            <person name="Dunlap C."/>
        </authorList>
    </citation>
    <scope>NUCLEOTIDE SEQUENCE [LARGE SCALE GENOMIC DNA]</scope>
    <source>
        <strain evidence="9 10">NRRL NRS-1210</strain>
    </source>
</reference>
<dbReference type="GO" id="GO:0022857">
    <property type="term" value="F:transmembrane transporter activity"/>
    <property type="evidence" value="ECO:0007669"/>
    <property type="project" value="InterPro"/>
</dbReference>
<accession>A0A2P7V2M4</accession>
<proteinExistence type="inferred from homology"/>
<dbReference type="OrthoDB" id="9811721at2"/>
<protein>
    <submittedName>
        <fullName evidence="9">Iron ABC transporter permease</fullName>
    </submittedName>
</protein>
<dbReference type="InterPro" id="IPR000522">
    <property type="entry name" value="ABC_transptr_permease_BtuC"/>
</dbReference>
<keyword evidence="7 8" id="KW-0472">Membrane</keyword>
<keyword evidence="10" id="KW-1185">Reference proteome</keyword>
<dbReference type="GO" id="GO:0005886">
    <property type="term" value="C:plasma membrane"/>
    <property type="evidence" value="ECO:0007669"/>
    <property type="project" value="UniProtKB-SubCell"/>
</dbReference>
<evidence type="ECO:0000256" key="7">
    <source>
        <dbReference type="ARBA" id="ARBA00023136"/>
    </source>
</evidence>
<dbReference type="PANTHER" id="PTHR30472:SF64">
    <property type="entry name" value="IRON(3+)-HYDROXAMATE IMPORT SYSTEM PERMEASE PROTEIN FHUG"/>
    <property type="match status" value="1"/>
</dbReference>
<feature type="transmembrane region" description="Helical" evidence="8">
    <location>
        <begin position="66"/>
        <end position="86"/>
    </location>
</feature>
<dbReference type="GO" id="GO:0033214">
    <property type="term" value="P:siderophore-iron import into cell"/>
    <property type="evidence" value="ECO:0007669"/>
    <property type="project" value="TreeGrafter"/>
</dbReference>
<dbReference type="AlphaFoldDB" id="A0A2P7V2M4"/>
<evidence type="ECO:0000256" key="2">
    <source>
        <dbReference type="ARBA" id="ARBA00007935"/>
    </source>
</evidence>
<feature type="transmembrane region" description="Helical" evidence="8">
    <location>
        <begin position="248"/>
        <end position="274"/>
    </location>
</feature>
<feature type="transmembrane region" description="Helical" evidence="8">
    <location>
        <begin position="289"/>
        <end position="308"/>
    </location>
</feature>
<dbReference type="Gene3D" id="1.10.3470.10">
    <property type="entry name" value="ABC transporter involved in vitamin B12 uptake, BtuC"/>
    <property type="match status" value="1"/>
</dbReference>
<keyword evidence="4" id="KW-1003">Cell membrane</keyword>
<dbReference type="Pfam" id="PF01032">
    <property type="entry name" value="FecCD"/>
    <property type="match status" value="1"/>
</dbReference>
<evidence type="ECO:0000256" key="3">
    <source>
        <dbReference type="ARBA" id="ARBA00022448"/>
    </source>
</evidence>
<dbReference type="PANTHER" id="PTHR30472">
    <property type="entry name" value="FERRIC ENTEROBACTIN TRANSPORT SYSTEM PERMEASE PROTEIN"/>
    <property type="match status" value="1"/>
</dbReference>
<feature type="transmembrane region" description="Helical" evidence="8">
    <location>
        <begin position="201"/>
        <end position="220"/>
    </location>
</feature>
<sequence length="341" mass="36096">MDIDLFSEKRKSRSVRLILLFAVLLLVGFVLSLNTGPYSIGPFEVLQTLLGEGSKKQNLVLFELRLPRMVIAVMIGAGLAVSGAILQGISRNGLSDPGILGISSGAGLSVLLFVSLYPATNMAPPFLMPFLALIGATVTATIIYLLAYKRGHGISPTRLLLTGIAVGAGLSAISIILTLQLNPRNLEFVVTWQMGSLWGSNWKFVLALLPWMVILLPYVYRKASVLNLLSMNEQIAASLGVSLQRERLALMAGAVGLAASSVATGGGIGFIGLLGPHIARRLVGPQHQYMLPITALVGSLLVLAGDTIGRSIMPATEVPAGIVISLIGGPYFLYLLIRSKG</sequence>
<evidence type="ECO:0000256" key="6">
    <source>
        <dbReference type="ARBA" id="ARBA00022989"/>
    </source>
</evidence>
<gene>
    <name evidence="9" type="ORF">C7R93_18175</name>
</gene>
<dbReference type="RefSeq" id="WP_106840138.1">
    <property type="nucleotide sequence ID" value="NZ_JBCNIW010000002.1"/>
</dbReference>
<dbReference type="FunFam" id="1.10.3470.10:FF:000001">
    <property type="entry name" value="Vitamin B12 ABC transporter permease BtuC"/>
    <property type="match status" value="1"/>
</dbReference>
<evidence type="ECO:0000313" key="10">
    <source>
        <dbReference type="Proteomes" id="UP000240419"/>
    </source>
</evidence>
<name>A0A2P7V2M4_9BACL</name>
<keyword evidence="6 8" id="KW-1133">Transmembrane helix</keyword>
<feature type="transmembrane region" description="Helical" evidence="8">
    <location>
        <begin position="126"/>
        <end position="147"/>
    </location>
</feature>
<keyword evidence="5 8" id="KW-0812">Transmembrane</keyword>
<organism evidence="9 10">
    <name type="scientific">Brevibacillus fortis</name>
    <dbReference type="NCBI Taxonomy" id="2126352"/>
    <lineage>
        <taxon>Bacteria</taxon>
        <taxon>Bacillati</taxon>
        <taxon>Bacillota</taxon>
        <taxon>Bacilli</taxon>
        <taxon>Bacillales</taxon>
        <taxon>Paenibacillaceae</taxon>
        <taxon>Brevibacillus</taxon>
    </lineage>
</organism>
<dbReference type="Proteomes" id="UP000240419">
    <property type="component" value="Unassembled WGS sequence"/>
</dbReference>
<comment type="caution">
    <text evidence="9">The sequence shown here is derived from an EMBL/GenBank/DDBJ whole genome shotgun (WGS) entry which is preliminary data.</text>
</comment>
<keyword evidence="3" id="KW-0813">Transport</keyword>
<dbReference type="EMBL" id="PXZM01000029">
    <property type="protein sequence ID" value="PSJ93447.1"/>
    <property type="molecule type" value="Genomic_DNA"/>
</dbReference>
<comment type="subcellular location">
    <subcellularLocation>
        <location evidence="1">Cell membrane</location>
        <topology evidence="1">Multi-pass membrane protein</topology>
    </subcellularLocation>
</comment>
<dbReference type="SUPFAM" id="SSF81345">
    <property type="entry name" value="ABC transporter involved in vitamin B12 uptake, BtuC"/>
    <property type="match status" value="1"/>
</dbReference>
<evidence type="ECO:0000256" key="1">
    <source>
        <dbReference type="ARBA" id="ARBA00004651"/>
    </source>
</evidence>